<dbReference type="EMBL" id="MU006755">
    <property type="protein sequence ID" value="KAF2621475.1"/>
    <property type="molecule type" value="Genomic_DNA"/>
</dbReference>
<name>A0ACB6RJ85_9PLEO</name>
<gene>
    <name evidence="1" type="ORF">BU25DRAFT_426496</name>
</gene>
<dbReference type="Proteomes" id="UP000799754">
    <property type="component" value="Unassembled WGS sequence"/>
</dbReference>
<comment type="caution">
    <text evidence="1">The sequence shown here is derived from an EMBL/GenBank/DDBJ whole genome shotgun (WGS) entry which is preliminary data.</text>
</comment>
<organism evidence="1 2">
    <name type="scientific">Macroventuria anomochaeta</name>
    <dbReference type="NCBI Taxonomy" id="301207"/>
    <lineage>
        <taxon>Eukaryota</taxon>
        <taxon>Fungi</taxon>
        <taxon>Dikarya</taxon>
        <taxon>Ascomycota</taxon>
        <taxon>Pezizomycotina</taxon>
        <taxon>Dothideomycetes</taxon>
        <taxon>Pleosporomycetidae</taxon>
        <taxon>Pleosporales</taxon>
        <taxon>Pleosporineae</taxon>
        <taxon>Didymellaceae</taxon>
        <taxon>Macroventuria</taxon>
    </lineage>
</organism>
<sequence>MLACCNAHFTGSLLKTSCSTLRTSITKLQLLLGIGLEHERRVERERKKEETTQKKAEAQAEKQRKKEACDAAKSIQLTQLGKRKASQMAPTKPRKMQKRAGGAVGSFVAAPPTLSPPPNTTRRGRNVHLPSKYKYRKLIASFQLLLQHKFLQS</sequence>
<evidence type="ECO:0000313" key="2">
    <source>
        <dbReference type="Proteomes" id="UP000799754"/>
    </source>
</evidence>
<protein>
    <submittedName>
        <fullName evidence="1">Uncharacterized protein</fullName>
    </submittedName>
</protein>
<accession>A0ACB6RJ85</accession>
<proteinExistence type="predicted"/>
<evidence type="ECO:0000313" key="1">
    <source>
        <dbReference type="EMBL" id="KAF2621475.1"/>
    </source>
</evidence>
<keyword evidence="2" id="KW-1185">Reference proteome</keyword>
<reference evidence="1" key="1">
    <citation type="journal article" date="2020" name="Stud. Mycol.">
        <title>101 Dothideomycetes genomes: a test case for predicting lifestyles and emergence of pathogens.</title>
        <authorList>
            <person name="Haridas S."/>
            <person name="Albert R."/>
            <person name="Binder M."/>
            <person name="Bloem J."/>
            <person name="Labutti K."/>
            <person name="Salamov A."/>
            <person name="Andreopoulos B."/>
            <person name="Baker S."/>
            <person name="Barry K."/>
            <person name="Bills G."/>
            <person name="Bluhm B."/>
            <person name="Cannon C."/>
            <person name="Castanera R."/>
            <person name="Culley D."/>
            <person name="Daum C."/>
            <person name="Ezra D."/>
            <person name="Gonzalez J."/>
            <person name="Henrissat B."/>
            <person name="Kuo A."/>
            <person name="Liang C."/>
            <person name="Lipzen A."/>
            <person name="Lutzoni F."/>
            <person name="Magnuson J."/>
            <person name="Mondo S."/>
            <person name="Nolan M."/>
            <person name="Ohm R."/>
            <person name="Pangilinan J."/>
            <person name="Park H.-J."/>
            <person name="Ramirez L."/>
            <person name="Alfaro M."/>
            <person name="Sun H."/>
            <person name="Tritt A."/>
            <person name="Yoshinaga Y."/>
            <person name="Zwiers L.-H."/>
            <person name="Turgeon B."/>
            <person name="Goodwin S."/>
            <person name="Spatafora J."/>
            <person name="Crous P."/>
            <person name="Grigoriev I."/>
        </authorList>
    </citation>
    <scope>NUCLEOTIDE SEQUENCE</scope>
    <source>
        <strain evidence="1">CBS 525.71</strain>
    </source>
</reference>